<accession>A0A562RKG3</accession>
<comment type="caution">
    <text evidence="2">The sequence shown here is derived from an EMBL/GenBank/DDBJ whole genome shotgun (WGS) entry which is preliminary data.</text>
</comment>
<evidence type="ECO:0000313" key="2">
    <source>
        <dbReference type="EMBL" id="TWI69501.1"/>
    </source>
</evidence>
<dbReference type="RefSeq" id="WP_145647259.1">
    <property type="nucleotide sequence ID" value="NZ_VLLB01000001.1"/>
</dbReference>
<feature type="compositionally biased region" description="Pro residues" evidence="1">
    <location>
        <begin position="53"/>
        <end position="68"/>
    </location>
</feature>
<gene>
    <name evidence="2" type="ORF">IP91_00570</name>
</gene>
<feature type="compositionally biased region" description="Low complexity" evidence="1">
    <location>
        <begin position="69"/>
        <end position="80"/>
    </location>
</feature>
<protein>
    <submittedName>
        <fullName evidence="2">Uncharacterized protein</fullName>
    </submittedName>
</protein>
<dbReference type="Proteomes" id="UP000318431">
    <property type="component" value="Unassembled WGS sequence"/>
</dbReference>
<keyword evidence="3" id="KW-1185">Reference proteome</keyword>
<dbReference type="AlphaFoldDB" id="A0A562RKG3"/>
<name>A0A562RKG3_9BURK</name>
<sequence>MPKGRNDELDRQKLEVAKVFEQMLGIEDALDYLRREGLQADPPAPAAAGTSPLPQPSPASPLPHPFPSLPAASPVPAAPVTTGTAES</sequence>
<dbReference type="EMBL" id="VLLB01000001">
    <property type="protein sequence ID" value="TWI69501.1"/>
    <property type="molecule type" value="Genomic_DNA"/>
</dbReference>
<organism evidence="2 3">
    <name type="scientific">Pseudoduganella lurida</name>
    <dbReference type="NCBI Taxonomy" id="1036180"/>
    <lineage>
        <taxon>Bacteria</taxon>
        <taxon>Pseudomonadati</taxon>
        <taxon>Pseudomonadota</taxon>
        <taxon>Betaproteobacteria</taxon>
        <taxon>Burkholderiales</taxon>
        <taxon>Oxalobacteraceae</taxon>
        <taxon>Telluria group</taxon>
        <taxon>Pseudoduganella</taxon>
    </lineage>
</organism>
<feature type="region of interest" description="Disordered" evidence="1">
    <location>
        <begin position="36"/>
        <end position="87"/>
    </location>
</feature>
<proteinExistence type="predicted"/>
<reference evidence="2 3" key="1">
    <citation type="journal article" date="2015" name="Stand. Genomic Sci.">
        <title>Genomic Encyclopedia of Bacterial and Archaeal Type Strains, Phase III: the genomes of soil and plant-associated and newly described type strains.</title>
        <authorList>
            <person name="Whitman W.B."/>
            <person name="Woyke T."/>
            <person name="Klenk H.P."/>
            <person name="Zhou Y."/>
            <person name="Lilburn T.G."/>
            <person name="Beck B.J."/>
            <person name="De Vos P."/>
            <person name="Vandamme P."/>
            <person name="Eisen J.A."/>
            <person name="Garrity G."/>
            <person name="Hugenholtz P."/>
            <person name="Kyrpides N.C."/>
        </authorList>
    </citation>
    <scope>NUCLEOTIDE SEQUENCE [LARGE SCALE GENOMIC DNA]</scope>
    <source>
        <strain evidence="2 3">CGMCC 1.10822</strain>
    </source>
</reference>
<evidence type="ECO:0000256" key="1">
    <source>
        <dbReference type="SAM" id="MobiDB-lite"/>
    </source>
</evidence>
<evidence type="ECO:0000313" key="3">
    <source>
        <dbReference type="Proteomes" id="UP000318431"/>
    </source>
</evidence>